<name>A0A914EL94_9BILA</name>
<dbReference type="WBParaSite" id="ACRNAN_scaffold8539.g9743.t1">
    <property type="protein sequence ID" value="ACRNAN_scaffold8539.g9743.t1"/>
    <property type="gene ID" value="ACRNAN_scaffold8539.g9743"/>
</dbReference>
<organism evidence="1 2">
    <name type="scientific">Acrobeloides nanus</name>
    <dbReference type="NCBI Taxonomy" id="290746"/>
    <lineage>
        <taxon>Eukaryota</taxon>
        <taxon>Metazoa</taxon>
        <taxon>Ecdysozoa</taxon>
        <taxon>Nematoda</taxon>
        <taxon>Chromadorea</taxon>
        <taxon>Rhabditida</taxon>
        <taxon>Tylenchina</taxon>
        <taxon>Cephalobomorpha</taxon>
        <taxon>Cephaloboidea</taxon>
        <taxon>Cephalobidae</taxon>
        <taxon>Acrobeloides</taxon>
    </lineage>
</organism>
<sequence>MQCACTATGACYVLAGSPFTNPPSFENIVRYYPLNDGSFYAYVDGSLSATTIWDDQTMMQVTTLPNPFPVISVGCGGCAALRASMASTCTATGPFTPVAG</sequence>
<protein>
    <submittedName>
        <fullName evidence="2">Uncharacterized protein</fullName>
    </submittedName>
</protein>
<accession>A0A914EL94</accession>
<evidence type="ECO:0000313" key="1">
    <source>
        <dbReference type="Proteomes" id="UP000887540"/>
    </source>
</evidence>
<dbReference type="Proteomes" id="UP000887540">
    <property type="component" value="Unplaced"/>
</dbReference>
<proteinExistence type="predicted"/>
<keyword evidence="1" id="KW-1185">Reference proteome</keyword>
<dbReference type="AlphaFoldDB" id="A0A914EL94"/>
<evidence type="ECO:0000313" key="2">
    <source>
        <dbReference type="WBParaSite" id="ACRNAN_scaffold8539.g9743.t1"/>
    </source>
</evidence>
<reference evidence="2" key="1">
    <citation type="submission" date="2022-11" db="UniProtKB">
        <authorList>
            <consortium name="WormBaseParasite"/>
        </authorList>
    </citation>
    <scope>IDENTIFICATION</scope>
</reference>